<keyword evidence="5 10" id="KW-0418">Kinase</keyword>
<comment type="catalytic activity">
    <reaction evidence="7">
        <text>L-threonyl-[protein] + ATP = O-phospho-L-threonyl-[protein] + ADP + H(+)</text>
        <dbReference type="Rhea" id="RHEA:46608"/>
        <dbReference type="Rhea" id="RHEA-COMP:11060"/>
        <dbReference type="Rhea" id="RHEA-COMP:11605"/>
        <dbReference type="ChEBI" id="CHEBI:15378"/>
        <dbReference type="ChEBI" id="CHEBI:30013"/>
        <dbReference type="ChEBI" id="CHEBI:30616"/>
        <dbReference type="ChEBI" id="CHEBI:61977"/>
        <dbReference type="ChEBI" id="CHEBI:456216"/>
        <dbReference type="EC" id="2.7.11.1"/>
    </reaction>
</comment>
<comment type="caution">
    <text evidence="10">The sequence shown here is derived from an EMBL/GenBank/DDBJ whole genome shotgun (WGS) entry which is preliminary data.</text>
</comment>
<keyword evidence="11" id="KW-1185">Reference proteome</keyword>
<evidence type="ECO:0000256" key="4">
    <source>
        <dbReference type="ARBA" id="ARBA00022741"/>
    </source>
</evidence>
<evidence type="ECO:0000313" key="11">
    <source>
        <dbReference type="Proteomes" id="UP000485058"/>
    </source>
</evidence>
<evidence type="ECO:0000256" key="6">
    <source>
        <dbReference type="ARBA" id="ARBA00022840"/>
    </source>
</evidence>
<protein>
    <recommendedName>
        <fullName evidence="1">non-specific serine/threonine protein kinase</fullName>
        <ecNumber evidence="1">2.7.11.1</ecNumber>
    </recommendedName>
</protein>
<evidence type="ECO:0000256" key="7">
    <source>
        <dbReference type="ARBA" id="ARBA00047899"/>
    </source>
</evidence>
<dbReference type="Pfam" id="PF00069">
    <property type="entry name" value="Pkinase"/>
    <property type="match status" value="1"/>
</dbReference>
<dbReference type="PANTHER" id="PTHR24363">
    <property type="entry name" value="SERINE/THREONINE PROTEIN KINASE"/>
    <property type="match status" value="1"/>
</dbReference>
<evidence type="ECO:0000313" key="10">
    <source>
        <dbReference type="EMBL" id="GFH20168.1"/>
    </source>
</evidence>
<keyword evidence="2" id="KW-0723">Serine/threonine-protein kinase</keyword>
<dbReference type="EC" id="2.7.11.1" evidence="1"/>
<evidence type="ECO:0000256" key="5">
    <source>
        <dbReference type="ARBA" id="ARBA00022777"/>
    </source>
</evidence>
<dbReference type="PROSITE" id="PS50011">
    <property type="entry name" value="PROTEIN_KINASE_DOM"/>
    <property type="match status" value="1"/>
</dbReference>
<dbReference type="InterPro" id="IPR011009">
    <property type="entry name" value="Kinase-like_dom_sf"/>
</dbReference>
<feature type="domain" description="Protein kinase" evidence="9">
    <location>
        <begin position="1"/>
        <end position="95"/>
    </location>
</feature>
<reference evidence="10 11" key="1">
    <citation type="submission" date="2020-02" db="EMBL/GenBank/DDBJ databases">
        <title>Draft genome sequence of Haematococcus lacustris strain NIES-144.</title>
        <authorList>
            <person name="Morimoto D."/>
            <person name="Nakagawa S."/>
            <person name="Yoshida T."/>
            <person name="Sawayama S."/>
        </authorList>
    </citation>
    <scope>NUCLEOTIDE SEQUENCE [LARGE SCALE GENOMIC DNA]</scope>
    <source>
        <strain evidence="10 11">NIES-144</strain>
    </source>
</reference>
<dbReference type="SUPFAM" id="SSF56112">
    <property type="entry name" value="Protein kinase-like (PK-like)"/>
    <property type="match status" value="1"/>
</dbReference>
<keyword evidence="3" id="KW-0808">Transferase</keyword>
<gene>
    <name evidence="10" type="ORF">HaLaN_17248</name>
</gene>
<evidence type="ECO:0000259" key="9">
    <source>
        <dbReference type="PROSITE" id="PS50011"/>
    </source>
</evidence>
<organism evidence="10 11">
    <name type="scientific">Haematococcus lacustris</name>
    <name type="common">Green alga</name>
    <name type="synonym">Haematococcus pluvialis</name>
    <dbReference type="NCBI Taxonomy" id="44745"/>
    <lineage>
        <taxon>Eukaryota</taxon>
        <taxon>Viridiplantae</taxon>
        <taxon>Chlorophyta</taxon>
        <taxon>core chlorophytes</taxon>
        <taxon>Chlorophyceae</taxon>
        <taxon>CS clade</taxon>
        <taxon>Chlamydomonadales</taxon>
        <taxon>Haematococcaceae</taxon>
        <taxon>Haematococcus</taxon>
    </lineage>
</organism>
<proteinExistence type="predicted"/>
<sequence>MIARVRDTGQLVAVKALSLAAMRGWKQLDLFQREAQVLSGLSHPGIPRYLDHFEEDDAAGLTFYIVQEMVQGASLASMLQSGMRCDDREAQRIMR</sequence>
<evidence type="ECO:0000256" key="2">
    <source>
        <dbReference type="ARBA" id="ARBA00022527"/>
    </source>
</evidence>
<dbReference type="GO" id="GO:0005524">
    <property type="term" value="F:ATP binding"/>
    <property type="evidence" value="ECO:0007669"/>
    <property type="project" value="UniProtKB-KW"/>
</dbReference>
<dbReference type="GO" id="GO:0004674">
    <property type="term" value="F:protein serine/threonine kinase activity"/>
    <property type="evidence" value="ECO:0007669"/>
    <property type="project" value="UniProtKB-KW"/>
</dbReference>
<accession>A0A699ZNU9</accession>
<dbReference type="InterPro" id="IPR000719">
    <property type="entry name" value="Prot_kinase_dom"/>
</dbReference>
<dbReference type="PANTHER" id="PTHR24363:SF0">
    <property type="entry name" value="SERINE_THREONINE KINASE LIKE DOMAIN CONTAINING 1"/>
    <property type="match status" value="1"/>
</dbReference>
<dbReference type="AlphaFoldDB" id="A0A699ZNU9"/>
<name>A0A699ZNU9_HAELA</name>
<keyword evidence="6" id="KW-0067">ATP-binding</keyword>
<comment type="catalytic activity">
    <reaction evidence="8">
        <text>L-seryl-[protein] + ATP = O-phospho-L-seryl-[protein] + ADP + H(+)</text>
        <dbReference type="Rhea" id="RHEA:17989"/>
        <dbReference type="Rhea" id="RHEA-COMP:9863"/>
        <dbReference type="Rhea" id="RHEA-COMP:11604"/>
        <dbReference type="ChEBI" id="CHEBI:15378"/>
        <dbReference type="ChEBI" id="CHEBI:29999"/>
        <dbReference type="ChEBI" id="CHEBI:30616"/>
        <dbReference type="ChEBI" id="CHEBI:83421"/>
        <dbReference type="ChEBI" id="CHEBI:456216"/>
        <dbReference type="EC" id="2.7.11.1"/>
    </reaction>
</comment>
<evidence type="ECO:0000256" key="3">
    <source>
        <dbReference type="ARBA" id="ARBA00022679"/>
    </source>
</evidence>
<dbReference type="Gene3D" id="1.10.510.10">
    <property type="entry name" value="Transferase(Phosphotransferase) domain 1"/>
    <property type="match status" value="1"/>
</dbReference>
<dbReference type="EMBL" id="BLLF01001587">
    <property type="protein sequence ID" value="GFH20168.1"/>
    <property type="molecule type" value="Genomic_DNA"/>
</dbReference>
<feature type="non-terminal residue" evidence="10">
    <location>
        <position position="95"/>
    </location>
</feature>
<evidence type="ECO:0000256" key="1">
    <source>
        <dbReference type="ARBA" id="ARBA00012513"/>
    </source>
</evidence>
<dbReference type="Proteomes" id="UP000485058">
    <property type="component" value="Unassembled WGS sequence"/>
</dbReference>
<keyword evidence="4" id="KW-0547">Nucleotide-binding</keyword>
<evidence type="ECO:0000256" key="8">
    <source>
        <dbReference type="ARBA" id="ARBA00048679"/>
    </source>
</evidence>